<accession>A0A166HGH1</accession>
<evidence type="ECO:0000313" key="2">
    <source>
        <dbReference type="EMBL" id="KZP18837.1"/>
    </source>
</evidence>
<organism evidence="2 3">
    <name type="scientific">Athelia psychrophila</name>
    <dbReference type="NCBI Taxonomy" id="1759441"/>
    <lineage>
        <taxon>Eukaryota</taxon>
        <taxon>Fungi</taxon>
        <taxon>Dikarya</taxon>
        <taxon>Basidiomycota</taxon>
        <taxon>Agaricomycotina</taxon>
        <taxon>Agaricomycetes</taxon>
        <taxon>Agaricomycetidae</taxon>
        <taxon>Atheliales</taxon>
        <taxon>Atheliaceae</taxon>
        <taxon>Athelia</taxon>
    </lineage>
</organism>
<dbReference type="Proteomes" id="UP000076532">
    <property type="component" value="Unassembled WGS sequence"/>
</dbReference>
<feature type="domain" description="NYN" evidence="1">
    <location>
        <begin position="8"/>
        <end position="146"/>
    </location>
</feature>
<dbReference type="OrthoDB" id="2994818at2759"/>
<dbReference type="GO" id="GO:0004540">
    <property type="term" value="F:RNA nuclease activity"/>
    <property type="evidence" value="ECO:0007669"/>
    <property type="project" value="InterPro"/>
</dbReference>
<dbReference type="AlphaFoldDB" id="A0A166HGH1"/>
<reference evidence="2 3" key="1">
    <citation type="journal article" date="2016" name="Mol. Biol. Evol.">
        <title>Comparative Genomics of Early-Diverging Mushroom-Forming Fungi Provides Insights into the Origins of Lignocellulose Decay Capabilities.</title>
        <authorList>
            <person name="Nagy L.G."/>
            <person name="Riley R."/>
            <person name="Tritt A."/>
            <person name="Adam C."/>
            <person name="Daum C."/>
            <person name="Floudas D."/>
            <person name="Sun H."/>
            <person name="Yadav J.S."/>
            <person name="Pangilinan J."/>
            <person name="Larsson K.H."/>
            <person name="Matsuura K."/>
            <person name="Barry K."/>
            <person name="Labutti K."/>
            <person name="Kuo R."/>
            <person name="Ohm R.A."/>
            <person name="Bhattacharya S.S."/>
            <person name="Shirouzu T."/>
            <person name="Yoshinaga Y."/>
            <person name="Martin F.M."/>
            <person name="Grigoriev I.V."/>
            <person name="Hibbett D.S."/>
        </authorList>
    </citation>
    <scope>NUCLEOTIDE SEQUENCE [LARGE SCALE GENOMIC DNA]</scope>
    <source>
        <strain evidence="2 3">CBS 109695</strain>
    </source>
</reference>
<sequence>MVVTKEAVAIFWDFDNLTLPPNLSGFELADAIGYTGHAWGAVTSFRAYSDVPETTMFESEIRSELQIAGVCICVCPQDGSKASMILTDMLAYAMDHPRPATIVLVSDNQQLAYPMSILRLRRYRTVVIAPRTAHSSLKLRATSFVDW</sequence>
<dbReference type="EMBL" id="KV417569">
    <property type="protein sequence ID" value="KZP18837.1"/>
    <property type="molecule type" value="Genomic_DNA"/>
</dbReference>
<dbReference type="CDD" id="cd10910">
    <property type="entry name" value="PIN_limkain_b1_N_like"/>
    <property type="match status" value="1"/>
</dbReference>
<dbReference type="InterPro" id="IPR024768">
    <property type="entry name" value="Marf1"/>
</dbReference>
<dbReference type="Gene3D" id="3.40.50.1010">
    <property type="entry name" value="5'-nuclease"/>
    <property type="match status" value="1"/>
</dbReference>
<dbReference type="STRING" id="436010.A0A166HGH1"/>
<evidence type="ECO:0000259" key="1">
    <source>
        <dbReference type="Pfam" id="PF01936"/>
    </source>
</evidence>
<keyword evidence="3" id="KW-1185">Reference proteome</keyword>
<dbReference type="PANTHER" id="PTHR14379">
    <property type="entry name" value="LIMKAIN B LKAP"/>
    <property type="match status" value="1"/>
</dbReference>
<gene>
    <name evidence="2" type="ORF">FIBSPDRAFT_744842</name>
</gene>
<dbReference type="GO" id="GO:0005777">
    <property type="term" value="C:peroxisome"/>
    <property type="evidence" value="ECO:0007669"/>
    <property type="project" value="InterPro"/>
</dbReference>
<proteinExistence type="predicted"/>
<evidence type="ECO:0000313" key="3">
    <source>
        <dbReference type="Proteomes" id="UP000076532"/>
    </source>
</evidence>
<name>A0A166HGH1_9AGAM</name>
<protein>
    <recommendedName>
        <fullName evidence="1">NYN domain-containing protein</fullName>
    </recommendedName>
</protein>
<dbReference type="GO" id="GO:0010468">
    <property type="term" value="P:regulation of gene expression"/>
    <property type="evidence" value="ECO:0007669"/>
    <property type="project" value="InterPro"/>
</dbReference>
<dbReference type="PANTHER" id="PTHR14379:SF3">
    <property type="entry name" value="MEIOSIS REGULATOR AND MRNA STABILITY FACTOR 1"/>
    <property type="match status" value="1"/>
</dbReference>
<dbReference type="InterPro" id="IPR021139">
    <property type="entry name" value="NYN"/>
</dbReference>
<dbReference type="GO" id="GO:1905762">
    <property type="term" value="F:CCR4-NOT complex binding"/>
    <property type="evidence" value="ECO:0007669"/>
    <property type="project" value="TreeGrafter"/>
</dbReference>
<dbReference type="Pfam" id="PF01936">
    <property type="entry name" value="NYN"/>
    <property type="match status" value="1"/>
</dbReference>
<feature type="non-terminal residue" evidence="2">
    <location>
        <position position="147"/>
    </location>
</feature>